<organism evidence="2 3">
    <name type="scientific">Niastella koreensis</name>
    <dbReference type="NCBI Taxonomy" id="354356"/>
    <lineage>
        <taxon>Bacteria</taxon>
        <taxon>Pseudomonadati</taxon>
        <taxon>Bacteroidota</taxon>
        <taxon>Chitinophagia</taxon>
        <taxon>Chitinophagales</taxon>
        <taxon>Chitinophagaceae</taxon>
        <taxon>Niastella</taxon>
    </lineage>
</organism>
<feature type="compositionally biased region" description="Basic residues" evidence="1">
    <location>
        <begin position="204"/>
        <end position="213"/>
    </location>
</feature>
<accession>A0ABX3NQZ5</accession>
<sequence>MYKAMNMNLRNRIVKLLAASCTLLLFSFFLQPKSIYTVPFNDLDNHKVNLFPYMGKKIVFITLSGKEADSTLKQLSAFCMKYKDSAVIIGVLSIEDGYNDAEKKVVKARYNGKIPELILTEGMYTRNTSTGQSALMQWLTHKEQNLRVDKDVTEAGCKFFIDEGGMLYGALGARFTLTSPFIQRVMSKPSRPGTSAPELEKRRKEMKLRKQGN</sequence>
<protein>
    <submittedName>
        <fullName evidence="2">Uncharacterized protein</fullName>
    </submittedName>
</protein>
<evidence type="ECO:0000313" key="2">
    <source>
        <dbReference type="EMBL" id="OQP42076.1"/>
    </source>
</evidence>
<reference evidence="2 3" key="1">
    <citation type="submission" date="2016-04" db="EMBL/GenBank/DDBJ databases">
        <authorList>
            <person name="Chen L."/>
            <person name="Zhuang W."/>
            <person name="Wang G."/>
        </authorList>
    </citation>
    <scope>NUCLEOTIDE SEQUENCE [LARGE SCALE GENOMIC DNA]</scope>
    <source>
        <strain evidence="3">GR20</strain>
    </source>
</reference>
<name>A0ABX3NQZ5_9BACT</name>
<dbReference type="EMBL" id="LWBO01000045">
    <property type="protein sequence ID" value="OQP42076.1"/>
    <property type="molecule type" value="Genomic_DNA"/>
</dbReference>
<gene>
    <name evidence="2" type="ORF">A4D02_35940</name>
</gene>
<feature type="region of interest" description="Disordered" evidence="1">
    <location>
        <begin position="186"/>
        <end position="213"/>
    </location>
</feature>
<proteinExistence type="predicted"/>
<dbReference type="Gene3D" id="3.40.30.10">
    <property type="entry name" value="Glutaredoxin"/>
    <property type="match status" value="1"/>
</dbReference>
<evidence type="ECO:0000313" key="3">
    <source>
        <dbReference type="Proteomes" id="UP000192277"/>
    </source>
</evidence>
<dbReference type="Proteomes" id="UP000192277">
    <property type="component" value="Unassembled WGS sequence"/>
</dbReference>
<keyword evidence="3" id="KW-1185">Reference proteome</keyword>
<evidence type="ECO:0000256" key="1">
    <source>
        <dbReference type="SAM" id="MobiDB-lite"/>
    </source>
</evidence>
<comment type="caution">
    <text evidence="2">The sequence shown here is derived from an EMBL/GenBank/DDBJ whole genome shotgun (WGS) entry which is preliminary data.</text>
</comment>